<reference evidence="1" key="2">
    <citation type="journal article" date="2015" name="Data Brief">
        <title>Shoot transcriptome of the giant reed, Arundo donax.</title>
        <authorList>
            <person name="Barrero R.A."/>
            <person name="Guerrero F.D."/>
            <person name="Moolhuijzen P."/>
            <person name="Goolsby J.A."/>
            <person name="Tidwell J."/>
            <person name="Bellgard S.E."/>
            <person name="Bellgard M.I."/>
        </authorList>
    </citation>
    <scope>NUCLEOTIDE SEQUENCE</scope>
    <source>
        <tissue evidence="1">Shoot tissue taken approximately 20 cm above the soil surface</tissue>
    </source>
</reference>
<name>A0A0A9EYX6_ARUDO</name>
<evidence type="ECO:0000313" key="1">
    <source>
        <dbReference type="EMBL" id="JAE04154.1"/>
    </source>
</evidence>
<dbReference type="EMBL" id="GBRH01193742">
    <property type="protein sequence ID" value="JAE04154.1"/>
    <property type="molecule type" value="Transcribed_RNA"/>
</dbReference>
<dbReference type="AlphaFoldDB" id="A0A0A9EYX6"/>
<protein>
    <submittedName>
        <fullName evidence="1">Uncharacterized protein</fullName>
    </submittedName>
</protein>
<sequence>MVSQLLVSSVSLSSQGLPSGNNLAWFSMNISSIGLASWTSDSQTAYLCLWHGSFSFSSGSSLGRSSSNMDSISSDARGGSYVNLTSWALTDPMACKMLDAASTTVLSPSEELQLEMKASTSSCSLLNCSYLA</sequence>
<accession>A0A0A9EYX6</accession>
<organism evidence="1">
    <name type="scientific">Arundo donax</name>
    <name type="common">Giant reed</name>
    <name type="synonym">Donax arundinaceus</name>
    <dbReference type="NCBI Taxonomy" id="35708"/>
    <lineage>
        <taxon>Eukaryota</taxon>
        <taxon>Viridiplantae</taxon>
        <taxon>Streptophyta</taxon>
        <taxon>Embryophyta</taxon>
        <taxon>Tracheophyta</taxon>
        <taxon>Spermatophyta</taxon>
        <taxon>Magnoliopsida</taxon>
        <taxon>Liliopsida</taxon>
        <taxon>Poales</taxon>
        <taxon>Poaceae</taxon>
        <taxon>PACMAD clade</taxon>
        <taxon>Arundinoideae</taxon>
        <taxon>Arundineae</taxon>
        <taxon>Arundo</taxon>
    </lineage>
</organism>
<proteinExistence type="predicted"/>
<reference evidence="1" key="1">
    <citation type="submission" date="2014-09" db="EMBL/GenBank/DDBJ databases">
        <authorList>
            <person name="Magalhaes I.L.F."/>
            <person name="Oliveira U."/>
            <person name="Santos F.R."/>
            <person name="Vidigal T.H.D.A."/>
            <person name="Brescovit A.D."/>
            <person name="Santos A.J."/>
        </authorList>
    </citation>
    <scope>NUCLEOTIDE SEQUENCE</scope>
    <source>
        <tissue evidence="1">Shoot tissue taken approximately 20 cm above the soil surface</tissue>
    </source>
</reference>